<dbReference type="FunFam" id="1.10.630.10:FF:000182">
    <property type="entry name" value="Cytochrome P450 3A4"/>
    <property type="match status" value="1"/>
</dbReference>
<keyword evidence="8" id="KW-0812">Transmembrane</keyword>
<dbReference type="GO" id="GO:0016705">
    <property type="term" value="F:oxidoreductase activity, acting on paired donors, with incorporation or reduction of molecular oxygen"/>
    <property type="evidence" value="ECO:0007669"/>
    <property type="project" value="InterPro"/>
</dbReference>
<keyword evidence="5" id="KW-0560">Oxidoreductase</keyword>
<reference evidence="9" key="2">
    <citation type="submission" date="2022-06" db="UniProtKB">
        <authorList>
            <consortium name="EnsemblMetazoa"/>
        </authorList>
    </citation>
    <scope>IDENTIFICATION</scope>
    <source>
        <strain evidence="9">DF5081</strain>
    </source>
</reference>
<comment type="cofactor">
    <cofactor evidence="1">
        <name>heme</name>
        <dbReference type="ChEBI" id="CHEBI:30413"/>
    </cofactor>
</comment>
<dbReference type="GO" id="GO:0005506">
    <property type="term" value="F:iron ion binding"/>
    <property type="evidence" value="ECO:0007669"/>
    <property type="project" value="InterPro"/>
</dbReference>
<evidence type="ECO:0000313" key="9">
    <source>
        <dbReference type="EnsemblMetazoa" id="CJA09234.1"/>
    </source>
</evidence>
<name>A0A8R1HTG2_CAEJA</name>
<dbReference type="GO" id="GO:0020037">
    <property type="term" value="F:heme binding"/>
    <property type="evidence" value="ECO:0007669"/>
    <property type="project" value="InterPro"/>
</dbReference>
<evidence type="ECO:0000256" key="7">
    <source>
        <dbReference type="ARBA" id="ARBA00023033"/>
    </source>
</evidence>
<dbReference type="AlphaFoldDB" id="A0A8R1HTG2"/>
<evidence type="ECO:0000313" key="10">
    <source>
        <dbReference type="Proteomes" id="UP000005237"/>
    </source>
</evidence>
<dbReference type="InterPro" id="IPR002402">
    <property type="entry name" value="Cyt_P450_E_grp-II"/>
</dbReference>
<reference evidence="10" key="1">
    <citation type="submission" date="2010-08" db="EMBL/GenBank/DDBJ databases">
        <authorList>
            <consortium name="Caenorhabditis japonica Sequencing Consortium"/>
            <person name="Wilson R.K."/>
        </authorList>
    </citation>
    <scope>NUCLEOTIDE SEQUENCE [LARGE SCALE GENOMIC DNA]</scope>
    <source>
        <strain evidence="10">DF5081</strain>
    </source>
</reference>
<proteinExistence type="inferred from homology"/>
<dbReference type="Pfam" id="PF00067">
    <property type="entry name" value="p450"/>
    <property type="match status" value="1"/>
</dbReference>
<keyword evidence="10" id="KW-1185">Reference proteome</keyword>
<dbReference type="PANTHER" id="PTHR24302">
    <property type="entry name" value="CYTOCHROME P450 FAMILY 3"/>
    <property type="match status" value="1"/>
</dbReference>
<protein>
    <recommendedName>
        <fullName evidence="11">Cytochrome P450</fullName>
    </recommendedName>
</protein>
<dbReference type="Proteomes" id="UP000005237">
    <property type="component" value="Unassembled WGS sequence"/>
</dbReference>
<keyword evidence="4" id="KW-0479">Metal-binding</keyword>
<organism evidence="9 10">
    <name type="scientific">Caenorhabditis japonica</name>
    <dbReference type="NCBI Taxonomy" id="281687"/>
    <lineage>
        <taxon>Eukaryota</taxon>
        <taxon>Metazoa</taxon>
        <taxon>Ecdysozoa</taxon>
        <taxon>Nematoda</taxon>
        <taxon>Chromadorea</taxon>
        <taxon>Rhabditida</taxon>
        <taxon>Rhabditina</taxon>
        <taxon>Rhabditomorpha</taxon>
        <taxon>Rhabditoidea</taxon>
        <taxon>Rhabditidae</taxon>
        <taxon>Peloderinae</taxon>
        <taxon>Caenorhabditis</taxon>
    </lineage>
</organism>
<comment type="similarity">
    <text evidence="2">Belongs to the cytochrome P450 family.</text>
</comment>
<dbReference type="PRINTS" id="PR00385">
    <property type="entry name" value="P450"/>
</dbReference>
<evidence type="ECO:0000256" key="3">
    <source>
        <dbReference type="ARBA" id="ARBA00022617"/>
    </source>
</evidence>
<dbReference type="Gene3D" id="1.10.630.10">
    <property type="entry name" value="Cytochrome P450"/>
    <property type="match status" value="1"/>
</dbReference>
<dbReference type="InterPro" id="IPR001128">
    <property type="entry name" value="Cyt_P450"/>
</dbReference>
<dbReference type="EnsemblMetazoa" id="CJA09234.1">
    <property type="protein sequence ID" value="CJA09234.1"/>
    <property type="gene ID" value="WBGene00128439"/>
</dbReference>
<dbReference type="PANTHER" id="PTHR24302:SF15">
    <property type="entry name" value="FATTY-ACID PEROXYGENASE"/>
    <property type="match status" value="1"/>
</dbReference>
<evidence type="ECO:0000256" key="5">
    <source>
        <dbReference type="ARBA" id="ARBA00023002"/>
    </source>
</evidence>
<evidence type="ECO:0000256" key="6">
    <source>
        <dbReference type="ARBA" id="ARBA00023004"/>
    </source>
</evidence>
<keyword evidence="8" id="KW-1133">Transmembrane helix</keyword>
<evidence type="ECO:0000256" key="4">
    <source>
        <dbReference type="ARBA" id="ARBA00022723"/>
    </source>
</evidence>
<evidence type="ECO:0000256" key="2">
    <source>
        <dbReference type="ARBA" id="ARBA00010617"/>
    </source>
</evidence>
<dbReference type="GO" id="GO:0008395">
    <property type="term" value="F:steroid hydroxylase activity"/>
    <property type="evidence" value="ECO:0007669"/>
    <property type="project" value="TreeGrafter"/>
</dbReference>
<sequence length="441" mass="50470">MAIILLLLATGIVGLLSFYLWTWTYWRRRGLSGPMGYPILGNALEMLDAENPPYLQLREWTKKYGGVYGMTEGLSRVMVISDPDLVQEVFVKQFDNFFGRKLNPIQGDPNSDKRVHLFGAEGHRWKRLRTISSPTFSNNSLRKLKNTVEESVVELLRHIETQTEDGKQIDLLTFYQEFTLDVIGRIAMGQTDTQMFNNPMLPIVRAVFGEPRKFIFLSASIIPWLGPLLRAIIFKFPSLFPNPAVNIIRQTSTAVERRIAQREAEAKLGMDEAAEPQDFIDLFLDARSSGDMDMLSNEDFSKTGVKVTRQLTTDEIVGQCFVFLLAGFDTTALSLSYSSYLLATNPRVMKKLQEEIDRVCSDPEITFDQLSQLKYLEYVVKETLRMYPLATLANARRCMRATKIGDYQVEEGVEVMCDTWTLHYDKKIWGEDAEEFKPEEP</sequence>
<accession>A0A8R1HTG2</accession>
<evidence type="ECO:0000256" key="1">
    <source>
        <dbReference type="ARBA" id="ARBA00001971"/>
    </source>
</evidence>
<dbReference type="SUPFAM" id="SSF48264">
    <property type="entry name" value="Cytochrome P450"/>
    <property type="match status" value="1"/>
</dbReference>
<evidence type="ECO:0008006" key="11">
    <source>
        <dbReference type="Google" id="ProtNLM"/>
    </source>
</evidence>
<keyword evidence="3" id="KW-0349">Heme</keyword>
<dbReference type="InterPro" id="IPR036396">
    <property type="entry name" value="Cyt_P450_sf"/>
</dbReference>
<feature type="transmembrane region" description="Helical" evidence="8">
    <location>
        <begin position="6"/>
        <end position="26"/>
    </location>
</feature>
<evidence type="ECO:0000256" key="8">
    <source>
        <dbReference type="SAM" id="Phobius"/>
    </source>
</evidence>
<keyword evidence="7" id="KW-0503">Monooxygenase</keyword>
<dbReference type="PRINTS" id="PR00464">
    <property type="entry name" value="EP450II"/>
</dbReference>
<keyword evidence="6" id="KW-0408">Iron</keyword>
<keyword evidence="8" id="KW-0472">Membrane</keyword>
<dbReference type="InterPro" id="IPR050705">
    <property type="entry name" value="Cytochrome_P450_3A"/>
</dbReference>